<dbReference type="SUPFAM" id="SSF47807">
    <property type="entry name" value="5' to 3' exonuclease, C-terminal subdomain"/>
    <property type="match status" value="1"/>
</dbReference>
<dbReference type="GO" id="GO:0046872">
    <property type="term" value="F:metal ion binding"/>
    <property type="evidence" value="ECO:0007669"/>
    <property type="project" value="UniProtKB-KW"/>
</dbReference>
<evidence type="ECO:0000256" key="6">
    <source>
        <dbReference type="ARBA" id="ARBA00022759"/>
    </source>
</evidence>
<keyword evidence="19" id="KW-1185">Reference proteome</keyword>
<evidence type="ECO:0000256" key="11">
    <source>
        <dbReference type="ARBA" id="ARBA00023128"/>
    </source>
</evidence>
<dbReference type="GO" id="GO:0006260">
    <property type="term" value="P:DNA replication"/>
    <property type="evidence" value="ECO:0007669"/>
    <property type="project" value="UniProtKB-KW"/>
</dbReference>
<dbReference type="SUPFAM" id="SSF88723">
    <property type="entry name" value="PIN domain-like"/>
    <property type="match status" value="1"/>
</dbReference>
<evidence type="ECO:0000313" key="19">
    <source>
        <dbReference type="Proteomes" id="UP000789831"/>
    </source>
</evidence>
<dbReference type="GO" id="GO:0003677">
    <property type="term" value="F:DNA binding"/>
    <property type="evidence" value="ECO:0007669"/>
    <property type="project" value="InterPro"/>
</dbReference>
<keyword evidence="13" id="KW-0539">Nucleus</keyword>
<evidence type="ECO:0000256" key="7">
    <source>
        <dbReference type="ARBA" id="ARBA00022763"/>
    </source>
</evidence>
<dbReference type="InterPro" id="IPR006085">
    <property type="entry name" value="XPG_DNA_repair_N"/>
</dbReference>
<feature type="domain" description="XPG N-terminal" evidence="17">
    <location>
        <begin position="1"/>
        <end position="102"/>
    </location>
</feature>
<evidence type="ECO:0000256" key="10">
    <source>
        <dbReference type="ARBA" id="ARBA00022842"/>
    </source>
</evidence>
<evidence type="ECO:0000256" key="13">
    <source>
        <dbReference type="ARBA" id="ARBA00023242"/>
    </source>
</evidence>
<dbReference type="GO" id="GO:0008409">
    <property type="term" value="F:5'-3' exonuclease activity"/>
    <property type="evidence" value="ECO:0007669"/>
    <property type="project" value="TreeGrafter"/>
</dbReference>
<dbReference type="Gene3D" id="3.40.50.1010">
    <property type="entry name" value="5'-nuclease"/>
    <property type="match status" value="2"/>
</dbReference>
<dbReference type="SMART" id="SM00279">
    <property type="entry name" value="HhH2"/>
    <property type="match status" value="1"/>
</dbReference>
<evidence type="ECO:0000256" key="12">
    <source>
        <dbReference type="ARBA" id="ARBA00023204"/>
    </source>
</evidence>
<evidence type="ECO:0000313" key="18">
    <source>
        <dbReference type="EMBL" id="CAG8433948.1"/>
    </source>
</evidence>
<keyword evidence="7" id="KW-0227">DNA damage</keyword>
<dbReference type="Pfam" id="PF00752">
    <property type="entry name" value="XPG_N"/>
    <property type="match status" value="1"/>
</dbReference>
<dbReference type="AlphaFoldDB" id="A0A9N8V0L9"/>
<keyword evidence="3" id="KW-0235">DNA replication</keyword>
<keyword evidence="12" id="KW-0234">DNA repair</keyword>
<dbReference type="EMBL" id="CAJVPL010000013">
    <property type="protein sequence ID" value="CAG8433948.1"/>
    <property type="molecule type" value="Genomic_DNA"/>
</dbReference>
<evidence type="ECO:0000256" key="5">
    <source>
        <dbReference type="ARBA" id="ARBA00022723"/>
    </source>
</evidence>
<feature type="domain" description="XPG-I" evidence="16">
    <location>
        <begin position="686"/>
        <end position="756"/>
    </location>
</feature>
<evidence type="ECO:0000259" key="16">
    <source>
        <dbReference type="SMART" id="SM00484"/>
    </source>
</evidence>
<dbReference type="SMART" id="SM00485">
    <property type="entry name" value="XPGN"/>
    <property type="match status" value="1"/>
</dbReference>
<evidence type="ECO:0000256" key="14">
    <source>
        <dbReference type="ARBA" id="ARBA00034726"/>
    </source>
</evidence>
<evidence type="ECO:0000256" key="3">
    <source>
        <dbReference type="ARBA" id="ARBA00022705"/>
    </source>
</evidence>
<evidence type="ECO:0000256" key="1">
    <source>
        <dbReference type="ARBA" id="ARBA00001946"/>
    </source>
</evidence>
<dbReference type="InterPro" id="IPR006084">
    <property type="entry name" value="XPG/Rad2"/>
</dbReference>
<evidence type="ECO:0000256" key="9">
    <source>
        <dbReference type="ARBA" id="ARBA00022839"/>
    </source>
</evidence>
<dbReference type="Pfam" id="PF00867">
    <property type="entry name" value="XPG_I"/>
    <property type="match status" value="1"/>
</dbReference>
<protein>
    <submittedName>
        <fullName evidence="18">12143_t:CDS:1</fullName>
    </submittedName>
</protein>
<keyword evidence="5" id="KW-0479">Metal-binding</keyword>
<keyword evidence="11" id="KW-0496">Mitochondrion</keyword>
<name>A0A9N8V0L9_9GLOM</name>
<dbReference type="InterPro" id="IPR036279">
    <property type="entry name" value="5-3_exonuclease_C_sf"/>
</dbReference>
<dbReference type="Proteomes" id="UP000789831">
    <property type="component" value="Unassembled WGS sequence"/>
</dbReference>
<evidence type="ECO:0000256" key="4">
    <source>
        <dbReference type="ARBA" id="ARBA00022722"/>
    </source>
</evidence>
<accession>A0A9N8V0L9</accession>
<dbReference type="InterPro" id="IPR029060">
    <property type="entry name" value="PIN-like_dom_sf"/>
</dbReference>
<dbReference type="GO" id="GO:0006281">
    <property type="term" value="P:DNA repair"/>
    <property type="evidence" value="ECO:0007669"/>
    <property type="project" value="UniProtKB-KW"/>
</dbReference>
<dbReference type="PANTHER" id="PTHR11081:SF9">
    <property type="entry name" value="FLAP ENDONUCLEASE 1"/>
    <property type="match status" value="1"/>
</dbReference>
<keyword evidence="8" id="KW-0378">Hydrolase</keyword>
<dbReference type="Gene3D" id="1.10.150.20">
    <property type="entry name" value="5' to 3' exonuclease, C-terminal subdomain"/>
    <property type="match status" value="1"/>
</dbReference>
<gene>
    <name evidence="18" type="ORF">AGERDE_LOCUS285</name>
</gene>
<organism evidence="18 19">
    <name type="scientific">Ambispora gerdemannii</name>
    <dbReference type="NCBI Taxonomy" id="144530"/>
    <lineage>
        <taxon>Eukaryota</taxon>
        <taxon>Fungi</taxon>
        <taxon>Fungi incertae sedis</taxon>
        <taxon>Mucoromycota</taxon>
        <taxon>Glomeromycotina</taxon>
        <taxon>Glomeromycetes</taxon>
        <taxon>Archaeosporales</taxon>
        <taxon>Ambisporaceae</taxon>
        <taxon>Ambispora</taxon>
    </lineage>
</organism>
<keyword evidence="4" id="KW-0540">Nuclease</keyword>
<dbReference type="SMART" id="SM00484">
    <property type="entry name" value="XPGI"/>
    <property type="match status" value="1"/>
</dbReference>
<keyword evidence="10" id="KW-0460">Magnesium</keyword>
<evidence type="ECO:0000256" key="8">
    <source>
        <dbReference type="ARBA" id="ARBA00022801"/>
    </source>
</evidence>
<keyword evidence="2" id="KW-0597">Phosphoprotein</keyword>
<dbReference type="InterPro" id="IPR006086">
    <property type="entry name" value="XPG-I_dom"/>
</dbReference>
<comment type="similarity">
    <text evidence="14">Belongs to the XPG/RAD2 endonuclease family. FEN1 subfamily.</text>
</comment>
<keyword evidence="9" id="KW-0269">Exonuclease</keyword>
<sequence>MGVKDLTKLLKRHAPEALVLKTINDFRGKTLAIDASVFIRRFVKGAPRNNEIHQYPHIVGFYHLTMFLKQHNIKPIFVFDGKRRVKEKHQELLKRRILRQNTNTGLKFEENRKTRLEKWENVVEKMKNLEDVKSEFLTTGIKDVAVEKFKELEVIHPDLVSPRIKDLVNQIGREIQDIDSEITWETPMRLEIVAQPEPIITSPEEISVEESKEEPVEIRQDEAIIEQFEEIETFEKEPLQLDTIDISNLIIISEAFERLIVQLIQLEPITTTTLPEEISVAEKPKEKPGGIRQDEATTEKPKEPVEIRQVETITEKFEEVIISEKDPIQLDTADINNLIVSEAFERSIAQLIQLESITTTLPEQTSVAEKPKEGPVEIDISTKDEQRLDAELVMEKLESVEIEMPPSDQEEIKIITEPSRVEEVSSLDTPLIEKTIVDIIQGPLVVTEEPAIIKEESVVTEDIVFRAEPAEIAKIEESIIPISELIEEEITKVEEPKVEEIVALQEHELIKEADAEEMISETAEEPIILEPDQAQIIQETVAKIQELDVTIEESIPLRKEAEDVMQGAFEMVEAMAQMGDERTFKERHPSFSPTEEMLDLKKEVEDIVKGTLDDVKELVSTKAYSKTQLNFKKVEFHILDTMVSGKTDEDLMRKVSTESHNLVISLQRRVAPITSKMIYESQEFLRSLGMPCITVEDHEAEAMCATLTANGIADASVTEDMDTALFGDGPFLRFFLFKNKPILEISSARAREQLELSQDAFLDVCILCGTDFAEKIKGIGPMNAYKLVKKHGSIERVIENLDQKKYPIKPDFIEEVQDARMVFKNPPPLPKLRPQDLEIKPPSEKIPLLFDKYEISENVGSYDFNEVFFIVSHNMGPDPFAGAFQTHSKF</sequence>
<keyword evidence="6" id="KW-0255">Endonuclease</keyword>
<dbReference type="PANTHER" id="PTHR11081">
    <property type="entry name" value="FLAP ENDONUCLEASE FAMILY MEMBER"/>
    <property type="match status" value="1"/>
</dbReference>
<comment type="caution">
    <text evidence="18">The sequence shown here is derived from an EMBL/GenBank/DDBJ whole genome shotgun (WGS) entry which is preliminary data.</text>
</comment>
<evidence type="ECO:0000256" key="2">
    <source>
        <dbReference type="ARBA" id="ARBA00022553"/>
    </source>
</evidence>
<dbReference type="OrthoDB" id="31113at2759"/>
<dbReference type="PRINTS" id="PR00853">
    <property type="entry name" value="XPGRADSUPER"/>
</dbReference>
<feature type="region of interest" description="Disordered" evidence="15">
    <location>
        <begin position="282"/>
        <end position="304"/>
    </location>
</feature>
<dbReference type="CDD" id="cd09907">
    <property type="entry name" value="H3TH_FEN1-Euk"/>
    <property type="match status" value="1"/>
</dbReference>
<evidence type="ECO:0000256" key="15">
    <source>
        <dbReference type="SAM" id="MobiDB-lite"/>
    </source>
</evidence>
<dbReference type="FunFam" id="1.10.150.20:FF:000009">
    <property type="entry name" value="Flap endonuclease 1"/>
    <property type="match status" value="1"/>
</dbReference>
<comment type="cofactor">
    <cofactor evidence="1">
        <name>Mg(2+)</name>
        <dbReference type="ChEBI" id="CHEBI:18420"/>
    </cofactor>
</comment>
<evidence type="ECO:0000259" key="17">
    <source>
        <dbReference type="SMART" id="SM00485"/>
    </source>
</evidence>
<dbReference type="InterPro" id="IPR008918">
    <property type="entry name" value="HhH2"/>
</dbReference>
<dbReference type="GO" id="GO:0017108">
    <property type="term" value="F:5'-flap endonuclease activity"/>
    <property type="evidence" value="ECO:0007669"/>
    <property type="project" value="TreeGrafter"/>
</dbReference>
<reference evidence="18" key="1">
    <citation type="submission" date="2021-06" db="EMBL/GenBank/DDBJ databases">
        <authorList>
            <person name="Kallberg Y."/>
            <person name="Tangrot J."/>
            <person name="Rosling A."/>
        </authorList>
    </citation>
    <scope>NUCLEOTIDE SEQUENCE</scope>
    <source>
        <strain evidence="18">MT106</strain>
    </source>
</reference>
<proteinExistence type="inferred from homology"/>